<dbReference type="InterPro" id="IPR036388">
    <property type="entry name" value="WH-like_DNA-bd_sf"/>
</dbReference>
<feature type="DNA-binding region" description="OmpR/PhoB-type" evidence="7">
    <location>
        <begin position="135"/>
        <end position="234"/>
    </location>
</feature>
<keyword evidence="1" id="KW-0597">Phosphoprotein</keyword>
<evidence type="ECO:0000259" key="9">
    <source>
        <dbReference type="PROSITE" id="PS51755"/>
    </source>
</evidence>
<keyword evidence="2" id="KW-0902">Two-component regulatory system</keyword>
<keyword evidence="3" id="KW-0805">Transcription regulation</keyword>
<evidence type="ECO:0000256" key="1">
    <source>
        <dbReference type="ARBA" id="ARBA00022553"/>
    </source>
</evidence>
<dbReference type="Pfam" id="PF00072">
    <property type="entry name" value="Response_reg"/>
    <property type="match status" value="1"/>
</dbReference>
<dbReference type="PROSITE" id="PS51755">
    <property type="entry name" value="OMPR_PHOB"/>
    <property type="match status" value="1"/>
</dbReference>
<dbReference type="PROSITE" id="PS50110">
    <property type="entry name" value="RESPONSE_REGULATORY"/>
    <property type="match status" value="1"/>
</dbReference>
<organism evidence="10 11">
    <name type="scientific">Burkholderia cepacia</name>
    <name type="common">Pseudomonas cepacia</name>
    <dbReference type="NCBI Taxonomy" id="292"/>
    <lineage>
        <taxon>Bacteria</taxon>
        <taxon>Pseudomonadati</taxon>
        <taxon>Pseudomonadota</taxon>
        <taxon>Betaproteobacteria</taxon>
        <taxon>Burkholderiales</taxon>
        <taxon>Burkholderiaceae</taxon>
        <taxon>Burkholderia</taxon>
        <taxon>Burkholderia cepacia complex</taxon>
    </lineage>
</organism>
<evidence type="ECO:0000256" key="7">
    <source>
        <dbReference type="PROSITE-ProRule" id="PRU01091"/>
    </source>
</evidence>
<dbReference type="PANTHER" id="PTHR48111:SF1">
    <property type="entry name" value="TWO-COMPONENT RESPONSE REGULATOR ORR33"/>
    <property type="match status" value="1"/>
</dbReference>
<dbReference type="SUPFAM" id="SSF46894">
    <property type="entry name" value="C-terminal effector domain of the bipartite response regulators"/>
    <property type="match status" value="1"/>
</dbReference>
<dbReference type="InterPro" id="IPR011006">
    <property type="entry name" value="CheY-like_superfamily"/>
</dbReference>
<dbReference type="Gene3D" id="3.40.50.2300">
    <property type="match status" value="1"/>
</dbReference>
<proteinExistence type="predicted"/>
<gene>
    <name evidence="10" type="ORF">VL15_07025</name>
</gene>
<evidence type="ECO:0000313" key="11">
    <source>
        <dbReference type="Proteomes" id="UP000036338"/>
    </source>
</evidence>
<comment type="caution">
    <text evidence="10">The sequence shown here is derived from an EMBL/GenBank/DDBJ whole genome shotgun (WGS) entry which is preliminary data.</text>
</comment>
<accession>A0A0J5X2T6</accession>
<protein>
    <submittedName>
        <fullName evidence="10">Histidine kinase</fullName>
    </submittedName>
</protein>
<dbReference type="AlphaFoldDB" id="A0A0J5X2T6"/>
<sequence>MATQVLVVEPDARLRDMIGVFLRDCQIDTSVLEDVSMLTARVAAAPPTLIVLRVERPTTAAYMALGALRRAGHDMPVIVLSRCAGVADKVVALEIGADDYVVEPFEPMELVARVRSAMRRYAPNGSGPPREPGIAEPYAFGDIEVNFASRRATRAGRDLGLRVSEFALLELFISQPMRVLSRTEILALLGLKAAGRSERGLDVLIFRLRNLIEQPVGDYRYIRTVRGEGYMFVPLGTLADDDTPPPQPA</sequence>
<reference evidence="10 11" key="1">
    <citation type="submission" date="2015-05" db="EMBL/GenBank/DDBJ databases">
        <title>Draft genome of Burkholderia cepacia LK29.</title>
        <authorList>
            <person name="Chan X.Y."/>
        </authorList>
    </citation>
    <scope>NUCLEOTIDE SEQUENCE [LARGE SCALE GENOMIC DNA]</scope>
    <source>
        <strain evidence="10 11">LK29</strain>
    </source>
</reference>
<keyword evidence="4 7" id="KW-0238">DNA-binding</keyword>
<dbReference type="Proteomes" id="UP000036338">
    <property type="component" value="Unassembled WGS sequence"/>
</dbReference>
<dbReference type="InterPro" id="IPR039420">
    <property type="entry name" value="WalR-like"/>
</dbReference>
<evidence type="ECO:0000256" key="3">
    <source>
        <dbReference type="ARBA" id="ARBA00023015"/>
    </source>
</evidence>
<evidence type="ECO:0000256" key="4">
    <source>
        <dbReference type="ARBA" id="ARBA00023125"/>
    </source>
</evidence>
<dbReference type="GO" id="GO:0000156">
    <property type="term" value="F:phosphorelay response regulator activity"/>
    <property type="evidence" value="ECO:0007669"/>
    <property type="project" value="TreeGrafter"/>
</dbReference>
<evidence type="ECO:0000256" key="5">
    <source>
        <dbReference type="ARBA" id="ARBA00023163"/>
    </source>
</evidence>
<dbReference type="GO" id="GO:0016301">
    <property type="term" value="F:kinase activity"/>
    <property type="evidence" value="ECO:0007669"/>
    <property type="project" value="UniProtKB-KW"/>
</dbReference>
<dbReference type="GO" id="GO:0005829">
    <property type="term" value="C:cytosol"/>
    <property type="evidence" value="ECO:0007669"/>
    <property type="project" value="TreeGrafter"/>
</dbReference>
<comment type="caution">
    <text evidence="6">Lacks conserved residue(s) required for the propagation of feature annotation.</text>
</comment>
<keyword evidence="10" id="KW-0808">Transferase</keyword>
<dbReference type="SMART" id="SM00448">
    <property type="entry name" value="REC"/>
    <property type="match status" value="1"/>
</dbReference>
<dbReference type="InterPro" id="IPR016032">
    <property type="entry name" value="Sig_transdc_resp-reg_C-effctor"/>
</dbReference>
<dbReference type="GO" id="GO:0032993">
    <property type="term" value="C:protein-DNA complex"/>
    <property type="evidence" value="ECO:0007669"/>
    <property type="project" value="TreeGrafter"/>
</dbReference>
<dbReference type="InterPro" id="IPR001789">
    <property type="entry name" value="Sig_transdc_resp-reg_receiver"/>
</dbReference>
<dbReference type="PANTHER" id="PTHR48111">
    <property type="entry name" value="REGULATOR OF RPOS"/>
    <property type="match status" value="1"/>
</dbReference>
<evidence type="ECO:0000256" key="2">
    <source>
        <dbReference type="ARBA" id="ARBA00023012"/>
    </source>
</evidence>
<feature type="domain" description="Response regulatory" evidence="8">
    <location>
        <begin position="4"/>
        <end position="118"/>
    </location>
</feature>
<evidence type="ECO:0000313" key="10">
    <source>
        <dbReference type="EMBL" id="KML61359.1"/>
    </source>
</evidence>
<evidence type="ECO:0000256" key="6">
    <source>
        <dbReference type="PROSITE-ProRule" id="PRU00169"/>
    </source>
</evidence>
<feature type="domain" description="OmpR/PhoB-type" evidence="9">
    <location>
        <begin position="135"/>
        <end position="234"/>
    </location>
</feature>
<keyword evidence="5" id="KW-0804">Transcription</keyword>
<dbReference type="SMART" id="SM00862">
    <property type="entry name" value="Trans_reg_C"/>
    <property type="match status" value="1"/>
</dbReference>
<name>A0A0J5X2T6_BURCE</name>
<dbReference type="CDD" id="cd00383">
    <property type="entry name" value="trans_reg_C"/>
    <property type="match status" value="1"/>
</dbReference>
<dbReference type="Gene3D" id="1.10.10.10">
    <property type="entry name" value="Winged helix-like DNA-binding domain superfamily/Winged helix DNA-binding domain"/>
    <property type="match status" value="1"/>
</dbReference>
<dbReference type="EMBL" id="LDWR01000011">
    <property type="protein sequence ID" value="KML61359.1"/>
    <property type="molecule type" value="Genomic_DNA"/>
</dbReference>
<evidence type="ECO:0000259" key="8">
    <source>
        <dbReference type="PROSITE" id="PS50110"/>
    </source>
</evidence>
<dbReference type="GO" id="GO:0000976">
    <property type="term" value="F:transcription cis-regulatory region binding"/>
    <property type="evidence" value="ECO:0007669"/>
    <property type="project" value="TreeGrafter"/>
</dbReference>
<dbReference type="PATRIC" id="fig|292.27.peg.731"/>
<dbReference type="SUPFAM" id="SSF52172">
    <property type="entry name" value="CheY-like"/>
    <property type="match status" value="1"/>
</dbReference>
<dbReference type="InterPro" id="IPR001867">
    <property type="entry name" value="OmpR/PhoB-type_DNA-bd"/>
</dbReference>
<dbReference type="Pfam" id="PF00486">
    <property type="entry name" value="Trans_reg_C"/>
    <property type="match status" value="1"/>
</dbReference>
<keyword evidence="10" id="KW-0418">Kinase</keyword>
<dbReference type="RefSeq" id="WP_048244290.1">
    <property type="nucleotide sequence ID" value="NZ_LDWR01000011.1"/>
</dbReference>
<dbReference type="GO" id="GO:0006355">
    <property type="term" value="P:regulation of DNA-templated transcription"/>
    <property type="evidence" value="ECO:0007669"/>
    <property type="project" value="InterPro"/>
</dbReference>
<dbReference type="Gene3D" id="6.10.250.690">
    <property type="match status" value="1"/>
</dbReference>